<sequence>MHASIFDDRCRVFVRFASDNLGGWQSGTNELYPNRKFEDGNCEVEGQVDLPRGFKDKQIAYKYFIACGNKEQQEFVYNQKDNLRCLYVTSKQLKSLNGKKN</sequence>
<protein>
    <submittedName>
        <fullName evidence="1">Uncharacterized protein</fullName>
    </submittedName>
</protein>
<gene>
    <name evidence="1" type="ORF">MGAL_10B028922</name>
</gene>
<dbReference type="Proteomes" id="UP000596742">
    <property type="component" value="Unassembled WGS sequence"/>
</dbReference>
<evidence type="ECO:0000313" key="2">
    <source>
        <dbReference type="Proteomes" id="UP000596742"/>
    </source>
</evidence>
<comment type="caution">
    <text evidence="1">The sequence shown here is derived from an EMBL/GenBank/DDBJ whole genome shotgun (WGS) entry which is preliminary data.</text>
</comment>
<keyword evidence="2" id="KW-1185">Reference proteome</keyword>
<reference evidence="1" key="1">
    <citation type="submission" date="2018-11" db="EMBL/GenBank/DDBJ databases">
        <authorList>
            <person name="Alioto T."/>
            <person name="Alioto T."/>
        </authorList>
    </citation>
    <scope>NUCLEOTIDE SEQUENCE</scope>
</reference>
<dbReference type="AlphaFoldDB" id="A0A8B6BWT5"/>
<proteinExistence type="predicted"/>
<dbReference type="EMBL" id="UYJE01000810">
    <property type="protein sequence ID" value="VDH96743.1"/>
    <property type="molecule type" value="Genomic_DNA"/>
</dbReference>
<evidence type="ECO:0000313" key="1">
    <source>
        <dbReference type="EMBL" id="VDH96743.1"/>
    </source>
</evidence>
<accession>A0A8B6BWT5</accession>
<name>A0A8B6BWT5_MYTGA</name>
<organism evidence="1 2">
    <name type="scientific">Mytilus galloprovincialis</name>
    <name type="common">Mediterranean mussel</name>
    <dbReference type="NCBI Taxonomy" id="29158"/>
    <lineage>
        <taxon>Eukaryota</taxon>
        <taxon>Metazoa</taxon>
        <taxon>Spiralia</taxon>
        <taxon>Lophotrochozoa</taxon>
        <taxon>Mollusca</taxon>
        <taxon>Bivalvia</taxon>
        <taxon>Autobranchia</taxon>
        <taxon>Pteriomorphia</taxon>
        <taxon>Mytilida</taxon>
        <taxon>Mytiloidea</taxon>
        <taxon>Mytilidae</taxon>
        <taxon>Mytilinae</taxon>
        <taxon>Mytilus</taxon>
    </lineage>
</organism>